<evidence type="ECO:0000313" key="1">
    <source>
        <dbReference type="EMBL" id="CAB4158108.1"/>
    </source>
</evidence>
<accession>A0A6J5NMA9</accession>
<organism evidence="1">
    <name type="scientific">uncultured Caudovirales phage</name>
    <dbReference type="NCBI Taxonomy" id="2100421"/>
    <lineage>
        <taxon>Viruses</taxon>
        <taxon>Duplodnaviria</taxon>
        <taxon>Heunggongvirae</taxon>
        <taxon>Uroviricota</taxon>
        <taxon>Caudoviricetes</taxon>
        <taxon>Peduoviridae</taxon>
        <taxon>Maltschvirus</taxon>
        <taxon>Maltschvirus maltsch</taxon>
    </lineage>
</organism>
<protein>
    <submittedName>
        <fullName evidence="1">Uncharacterized protein</fullName>
    </submittedName>
</protein>
<reference evidence="1" key="1">
    <citation type="submission" date="2020-04" db="EMBL/GenBank/DDBJ databases">
        <authorList>
            <person name="Chiriac C."/>
            <person name="Salcher M."/>
            <person name="Ghai R."/>
            <person name="Kavagutti S V."/>
        </authorList>
    </citation>
    <scope>NUCLEOTIDE SEQUENCE</scope>
</reference>
<name>A0A6J5NMA9_9CAUD</name>
<sequence>MVTYSITQPQTWGFSNSPYRFIYNLISASSSVTDLKFLGKINYIEDTTSISPLAATISVTSSVAAELSIPLRPEGKGVLDCQLLKSKIQQEVDPTAQLVQRLDNYVRFNITTGFECDPNRTFSNVSNVNGKVGLNINGGTSSFKIGDYIGIDLDYKFSNPLYDGYATISSFTSSIIVTTTNWGNTSSVTQSGDVYYLKRYDTTLSDDFLVEGAVQYDNRSFDLSTLYVWNQTNWSNKRFLTGYPTNNELSSNTKKSFIDTYFNTGQYETIFFLTDRLGDFKNVIVNTYNSNGVVMATYSATAWANGTIPTDTLLEVPSGATSSSNSWRMFELGIGAQQAYGIGVINNFDPPSLSEFFTGVKYYSFRFRNQSNVLSAPIYRQVVCNPSVYVNKQILFKNLLGGWDYINFTEKNSKSITINKNNYKKPLDPTINIYSGNDLRQDTTINVKYTEEYRASTDWMTEDEYNYLNELLTSEDVFIYEQDILRPIMIMDSRFEFKSYQNMDLFILSIVYKYGFDRLA</sequence>
<proteinExistence type="predicted"/>
<gene>
    <name evidence="1" type="ORF">UFOVP695_8</name>
</gene>
<dbReference type="EMBL" id="LR796667">
    <property type="protein sequence ID" value="CAB4158108.1"/>
    <property type="molecule type" value="Genomic_DNA"/>
</dbReference>